<keyword evidence="6" id="KW-0963">Cytoplasm</keyword>
<dbReference type="GO" id="GO:0006457">
    <property type="term" value="P:protein folding"/>
    <property type="evidence" value="ECO:0007669"/>
    <property type="project" value="UniProtKB-UniRule"/>
</dbReference>
<keyword evidence="2 6" id="KW-0813">Transport</keyword>
<protein>
    <recommendedName>
        <fullName evidence="6">Protein-export protein SecB</fullName>
    </recommendedName>
</protein>
<dbReference type="AlphaFoldDB" id="A0A6B0U0S1"/>
<dbReference type="GO" id="GO:0005737">
    <property type="term" value="C:cytoplasm"/>
    <property type="evidence" value="ECO:0007669"/>
    <property type="project" value="UniProtKB-SubCell"/>
</dbReference>
<evidence type="ECO:0000256" key="6">
    <source>
        <dbReference type="HAMAP-Rule" id="MF_00821"/>
    </source>
</evidence>
<evidence type="ECO:0000313" key="7">
    <source>
        <dbReference type="EMBL" id="MXU64721.1"/>
    </source>
</evidence>
<keyword evidence="3 6" id="KW-0653">Protein transport</keyword>
<dbReference type="EMBL" id="WUWG01000001">
    <property type="protein sequence ID" value="MXU64721.1"/>
    <property type="molecule type" value="Genomic_DNA"/>
</dbReference>
<evidence type="ECO:0000256" key="1">
    <source>
        <dbReference type="ARBA" id="ARBA00009990"/>
    </source>
</evidence>
<dbReference type="Pfam" id="PF02556">
    <property type="entry name" value="SecB"/>
    <property type="match status" value="1"/>
</dbReference>
<dbReference type="RefSeq" id="WP_160852363.1">
    <property type="nucleotide sequence ID" value="NZ_WUWG01000001.1"/>
</dbReference>
<keyword evidence="4 6" id="KW-0811">Translocation</keyword>
<dbReference type="NCBIfam" id="NF004392">
    <property type="entry name" value="PRK05751.1-3"/>
    <property type="match status" value="1"/>
</dbReference>
<dbReference type="PANTHER" id="PTHR36918:SF1">
    <property type="entry name" value="PROTEIN-EXPORT PROTEIN SECB"/>
    <property type="match status" value="1"/>
</dbReference>
<name>A0A6B0U0S1_9RHOB</name>
<evidence type="ECO:0000256" key="4">
    <source>
        <dbReference type="ARBA" id="ARBA00023010"/>
    </source>
</evidence>
<keyword evidence="5 6" id="KW-0143">Chaperone</keyword>
<keyword evidence="8" id="KW-1185">Reference proteome</keyword>
<dbReference type="HAMAP" id="MF_00821">
    <property type="entry name" value="SecB"/>
    <property type="match status" value="1"/>
</dbReference>
<comment type="function">
    <text evidence="6">One of the proteins required for the normal export of preproteins out of the cell cytoplasm. It is a molecular chaperone that binds to a subset of precursor proteins, maintaining them in a translocation-competent state. It also specifically binds to its receptor SecA.</text>
</comment>
<comment type="caution">
    <text evidence="7">The sequence shown here is derived from an EMBL/GenBank/DDBJ whole genome shotgun (WGS) entry which is preliminary data.</text>
</comment>
<comment type="subunit">
    <text evidence="6">Homotetramer, a dimer of dimers. One homotetramer interacts with 1 SecA dimer.</text>
</comment>
<comment type="subcellular location">
    <subcellularLocation>
        <location evidence="6">Cytoplasm</location>
    </subcellularLocation>
</comment>
<proteinExistence type="inferred from homology"/>
<reference evidence="7 8" key="1">
    <citation type="submission" date="2019-12" db="EMBL/GenBank/DDBJ databases">
        <title>Strain KN286 was isolated from seawater, which was collected from Caroline Seamount in the tropical western Pacific.</title>
        <authorList>
            <person name="Wang Q."/>
        </authorList>
    </citation>
    <scope>NUCLEOTIDE SEQUENCE [LARGE SCALE GENOMIC DNA]</scope>
    <source>
        <strain evidence="7 8">KN286</strain>
    </source>
</reference>
<dbReference type="GO" id="GO:0051082">
    <property type="term" value="F:unfolded protein binding"/>
    <property type="evidence" value="ECO:0007669"/>
    <property type="project" value="InterPro"/>
</dbReference>
<comment type="similarity">
    <text evidence="1 6">Belongs to the SecB family.</text>
</comment>
<dbReference type="InterPro" id="IPR035958">
    <property type="entry name" value="SecB-like_sf"/>
</dbReference>
<gene>
    <name evidence="6 7" type="primary">secB</name>
    <name evidence="7" type="ORF">GSH16_04635</name>
</gene>
<accession>A0A6B0U0S1</accession>
<dbReference type="Proteomes" id="UP000436016">
    <property type="component" value="Unassembled WGS sequence"/>
</dbReference>
<evidence type="ECO:0000256" key="3">
    <source>
        <dbReference type="ARBA" id="ARBA00022927"/>
    </source>
</evidence>
<dbReference type="InterPro" id="IPR003708">
    <property type="entry name" value="SecB"/>
</dbReference>
<sequence>MAEENAAQPAQQTPPRMKVLTQYVRDMSFENVAIQKGLKVENNPEISVQVSLDARKLADDQFEVINRVKIESKAGDATVFILELDYAGRFEVQNVPEDQLHPFLLIECPRMIFPYIRRIVSDVTRDGGYPPLNLDSIDYLALYRQELLRRQAQLQEKQADAPVN</sequence>
<organism evidence="7 8">
    <name type="scientific">Oceanomicrobium pacificus</name>
    <dbReference type="NCBI Taxonomy" id="2692916"/>
    <lineage>
        <taxon>Bacteria</taxon>
        <taxon>Pseudomonadati</taxon>
        <taxon>Pseudomonadota</taxon>
        <taxon>Alphaproteobacteria</taxon>
        <taxon>Rhodobacterales</taxon>
        <taxon>Paracoccaceae</taxon>
        <taxon>Oceanomicrobium</taxon>
    </lineage>
</organism>
<dbReference type="GO" id="GO:0015031">
    <property type="term" value="P:protein transport"/>
    <property type="evidence" value="ECO:0007669"/>
    <property type="project" value="UniProtKB-UniRule"/>
</dbReference>
<dbReference type="PRINTS" id="PR01594">
    <property type="entry name" value="SECBCHAPRONE"/>
</dbReference>
<dbReference type="SUPFAM" id="SSF54611">
    <property type="entry name" value="SecB-like"/>
    <property type="match status" value="1"/>
</dbReference>
<dbReference type="NCBIfam" id="TIGR00809">
    <property type="entry name" value="secB"/>
    <property type="match status" value="1"/>
</dbReference>
<dbReference type="PANTHER" id="PTHR36918">
    <property type="match status" value="1"/>
</dbReference>
<evidence type="ECO:0000256" key="5">
    <source>
        <dbReference type="ARBA" id="ARBA00023186"/>
    </source>
</evidence>
<evidence type="ECO:0000313" key="8">
    <source>
        <dbReference type="Proteomes" id="UP000436016"/>
    </source>
</evidence>
<evidence type="ECO:0000256" key="2">
    <source>
        <dbReference type="ARBA" id="ARBA00022448"/>
    </source>
</evidence>
<dbReference type="Gene3D" id="3.10.420.10">
    <property type="entry name" value="SecB-like"/>
    <property type="match status" value="1"/>
</dbReference>
<dbReference type="GO" id="GO:0051262">
    <property type="term" value="P:protein tetramerization"/>
    <property type="evidence" value="ECO:0007669"/>
    <property type="project" value="InterPro"/>
</dbReference>